<keyword evidence="11" id="KW-1185">Reference proteome</keyword>
<dbReference type="PANTHER" id="PTHR12827:SF3">
    <property type="entry name" value="ANAPHASE-PROMOTING COMPLEX SUBUNIT 1"/>
    <property type="match status" value="1"/>
</dbReference>
<dbReference type="EMBL" id="ML179044">
    <property type="protein sequence ID" value="THV06211.1"/>
    <property type="molecule type" value="Genomic_DNA"/>
</dbReference>
<feature type="domain" description="Anaphase-promoting complex subunit 1 C-terminal" evidence="8">
    <location>
        <begin position="1712"/>
        <end position="1875"/>
    </location>
</feature>
<dbReference type="GO" id="GO:0051301">
    <property type="term" value="P:cell division"/>
    <property type="evidence" value="ECO:0007669"/>
    <property type="project" value="UniProtKB-KW"/>
</dbReference>
<dbReference type="Pfam" id="PF18122">
    <property type="entry name" value="APC1_C"/>
    <property type="match status" value="1"/>
</dbReference>
<dbReference type="PANTHER" id="PTHR12827">
    <property type="entry name" value="MEIOTIC CHECKPOINT REGULATOR TSG24 FAMILY MEMBER"/>
    <property type="match status" value="1"/>
</dbReference>
<evidence type="ECO:0000313" key="10">
    <source>
        <dbReference type="EMBL" id="THV06211.1"/>
    </source>
</evidence>
<evidence type="ECO:0000259" key="7">
    <source>
        <dbReference type="Pfam" id="PF12859"/>
    </source>
</evidence>
<dbReference type="Pfam" id="PF12859">
    <property type="entry name" value="ANAPC1"/>
    <property type="match status" value="2"/>
</dbReference>
<evidence type="ECO:0000256" key="5">
    <source>
        <dbReference type="ARBA" id="ARBA00023306"/>
    </source>
</evidence>
<dbReference type="GO" id="GO:0070979">
    <property type="term" value="P:protein K11-linked ubiquitination"/>
    <property type="evidence" value="ECO:0007669"/>
    <property type="project" value="TreeGrafter"/>
</dbReference>
<keyword evidence="2" id="KW-0132">Cell division</keyword>
<dbReference type="GO" id="GO:0005680">
    <property type="term" value="C:anaphase-promoting complex"/>
    <property type="evidence" value="ECO:0007669"/>
    <property type="project" value="InterPro"/>
</dbReference>
<gene>
    <name evidence="10" type="ORF">K435DRAFT_960693</name>
</gene>
<dbReference type="InterPro" id="IPR048971">
    <property type="entry name" value="Apc1_3rd"/>
</dbReference>
<dbReference type="InterPro" id="IPR024990">
    <property type="entry name" value="Apc1"/>
</dbReference>
<keyword evidence="5" id="KW-0131">Cell cycle</keyword>
<feature type="region of interest" description="Disordered" evidence="6">
    <location>
        <begin position="319"/>
        <end position="343"/>
    </location>
</feature>
<dbReference type="Gene3D" id="1.25.10.10">
    <property type="entry name" value="Leucine-rich Repeat Variant"/>
    <property type="match status" value="2"/>
</dbReference>
<evidence type="ECO:0000256" key="6">
    <source>
        <dbReference type="SAM" id="MobiDB-lite"/>
    </source>
</evidence>
<evidence type="ECO:0000259" key="8">
    <source>
        <dbReference type="Pfam" id="PF18122"/>
    </source>
</evidence>
<feature type="domain" description="Anaphase-promoting complex subunit 1 N-terminal" evidence="7">
    <location>
        <begin position="218"/>
        <end position="435"/>
    </location>
</feature>
<evidence type="ECO:0000256" key="3">
    <source>
        <dbReference type="ARBA" id="ARBA00022737"/>
    </source>
</evidence>
<evidence type="ECO:0000313" key="11">
    <source>
        <dbReference type="Proteomes" id="UP000297245"/>
    </source>
</evidence>
<feature type="compositionally biased region" description="Basic and acidic residues" evidence="6">
    <location>
        <begin position="319"/>
        <end position="330"/>
    </location>
</feature>
<organism evidence="10 11">
    <name type="scientific">Dendrothele bispora (strain CBS 962.96)</name>
    <dbReference type="NCBI Taxonomy" id="1314807"/>
    <lineage>
        <taxon>Eukaryota</taxon>
        <taxon>Fungi</taxon>
        <taxon>Dikarya</taxon>
        <taxon>Basidiomycota</taxon>
        <taxon>Agaricomycotina</taxon>
        <taxon>Agaricomycetes</taxon>
        <taxon>Agaricomycetidae</taxon>
        <taxon>Agaricales</taxon>
        <taxon>Agaricales incertae sedis</taxon>
        <taxon>Dendrothele</taxon>
    </lineage>
</organism>
<accession>A0A4S8MTI3</accession>
<evidence type="ECO:0000256" key="1">
    <source>
        <dbReference type="ARBA" id="ARBA00010547"/>
    </source>
</evidence>
<dbReference type="Proteomes" id="UP000297245">
    <property type="component" value="Unassembled WGS sequence"/>
</dbReference>
<feature type="domain" description="Anaphase-promoting complex subunit 1 N-terminal" evidence="7">
    <location>
        <begin position="67"/>
        <end position="211"/>
    </location>
</feature>
<protein>
    <submittedName>
        <fullName evidence="10">Uncharacterized protein</fullName>
    </submittedName>
</protein>
<dbReference type="InterPro" id="IPR011989">
    <property type="entry name" value="ARM-like"/>
</dbReference>
<dbReference type="Pfam" id="PF21282">
    <property type="entry name" value="APC1_3rd"/>
    <property type="match status" value="1"/>
</dbReference>
<keyword evidence="4" id="KW-0498">Mitosis</keyword>
<dbReference type="InterPro" id="IPR041221">
    <property type="entry name" value="APC1_C"/>
</dbReference>
<sequence length="1948" mass="217792">MSSSMSRTPIPLPLSGTQRFSAKEHLKSLQKNSPKEHESDLLKAIRNALRGTGVDSTSTVHSISFTTQMDPQEEEELTWDETTVFLSANGVVKKKWTFTLEAQRIQWACIGWMEYSGRITLDHFAQDSSTPVKSATTDNTFGPFFHAQVAKSVKKKEKRSRVPAVFVFLRNIGKIYLENGVDFTFALPYIVRKAWPLSPHGVLIQRVLEPSELTEAESTGDDPLPTIFSLQSPFSEPSAVSLTTGIVGGPKRSPSLIDHDENSTKPLKALPATETVLWTSHRGLTSPHELIVTLDAEKRQLTVWRYVYIRPKDKPILIGKDSHKNDDRSKRMSLAGGGSRRSSMIIPSAPEDGLAPTTIQVPLPEVPLASLPGMPPALSSMATMESIANPNAQPSYQSQGQLGELNIDKGGREERPRRKNSLTRADLTATMNRMALNAANSFPDSLIPIEQNRMRTAVWVEKLYVKQLEEADVKAFRSISISLFDHRWDGKIERSLMAICLPASQTMTIFTLSINAEGRLKAEPINVLPAISIAPVHATRPNVWDLLVLKPNHELSIMTHGIHELPVKFAVQHFVGPNHVSAENPIHRKIVSIANESGCSAFITFTFEDGWFCHDTVDLQPQDLLTQQALQIIAHSLPSNATFELHRLFFSTWAQKSFRTSDGVEFDCFVEALYKYFDLNDNVGISPPTTDPWEALQTSTSRTHYREDPIFQVLKGPSGHRNATLIRPTSRVIQRNGDRYKYLVASLYALHTLGEQLRVLVHRYACLLRLVPVVCRIAMFIRPEWADYWRRLCPDALSAWPWPSSGTAAVQNPDDSIPVWPPDISSILFGRVSNPEWKVPWFNALELAERFKIHPSCAYGRLDPLEALQRLTAVFRCLSDPNVSRSPRRAENAVKLMVETGIGEDFISKLPLGIAAPLKEAARSCQLAPPTEWPLAAYTAIGREDVGASVCQNPDVLSKDGYLSMKEYTNPNRPRRTINQIVHEANTLTAGEVETSTGVELDLEEFTSVRFGQDRRLEEVARMLCSSVAPTIKNVDRPDLNEHDQAKEQQHHVTRVAERTLALAYGRAMFTFGSMSNISKETFKIPKIEFSVKFQPLNITVALEHGKISPENIQWGEFHNGVAAALRLSSSSATIDSSWIAFNKPGELTPEHAGFLYGLGLTGHLKGLFGWHTFSYLAPKHDFTSIGVLLGLAAANLGNGNQHVTKMISVHNRALLPTPDVDLGVTLLTQTAANAALGLLYMGTKNRRMAEVSLQQISRKDLVQQDISTEYREAYAYTAALAFGMIMLGKGTTIPADAALLQRLTLLIHGEPENKKRPSFDINLTSPAASIALGLMYLRTERQDIADILAIPDTPQALHRVQPSFLLLRTLARSLIMWNKITPSNEWIAQQIPQTIRKGIENRNQYSNTIADAWELAYYNIIAGCCFAIGLKYAGTAGQEAYKVIIRYNDLFTRMVFSNGPSFDFRIKRSAVRDGLNLITIALSMVMAGTGEITCLKRLRYAYGMYAQTLVHPSFKFGIHVSTHQAMGLLFLGGGRYTLGTSNAAIACMVAAFFPRVNNSSSDNKSYLQPLRHLWVLAVEPRCLIVRDVETKEIVYLPLKIHMREGKEQHTTQLISPTLIPDLDRLVSIRVDTPRYWPFHLDIANIPSHRESLLRSQTLYVKRRTAFLSYTEDPRGSRSLFVRSRSSAGDAATLDFPQLTDTKTHPAGDLWEFITSFSNDPLFLAFADHFCCINDGTDQEKLLNTYCHAVLFDSILQGKPQTLQSHLTLFRYRTMKPTSRYFHLRLQDLRFTADFYSKIFERRFSGRSENNPRTPLIRDSTVYGSLYVLDRQLDVIRSQPEFLRVLGTYAVGRPREMDDNMASHLAWYLQRNAVPVSTLLVVLKGLATDAHNQCLGAPPPEGTNNGALLDTGIREVLHATGTRLTTVLGSGWSVRSLDEILKLWQPVA</sequence>
<dbReference type="InterPro" id="IPR049255">
    <property type="entry name" value="Apc1_N"/>
</dbReference>
<keyword evidence="3" id="KW-0677">Repeat</keyword>
<dbReference type="OrthoDB" id="26401at2759"/>
<evidence type="ECO:0000259" key="9">
    <source>
        <dbReference type="Pfam" id="PF21282"/>
    </source>
</evidence>
<proteinExistence type="inferred from homology"/>
<feature type="domain" description="Anaphase-promoting complex subunit 1 beta-sandwich" evidence="9">
    <location>
        <begin position="1582"/>
        <end position="1664"/>
    </location>
</feature>
<evidence type="ECO:0000256" key="4">
    <source>
        <dbReference type="ARBA" id="ARBA00022776"/>
    </source>
</evidence>
<comment type="similarity">
    <text evidence="1">Belongs to the APC1 family.</text>
</comment>
<evidence type="ECO:0000256" key="2">
    <source>
        <dbReference type="ARBA" id="ARBA00022618"/>
    </source>
</evidence>
<dbReference type="GO" id="GO:0031145">
    <property type="term" value="P:anaphase-promoting complex-dependent catabolic process"/>
    <property type="evidence" value="ECO:0007669"/>
    <property type="project" value="TreeGrafter"/>
</dbReference>
<name>A0A4S8MTI3_DENBC</name>
<dbReference type="GO" id="GO:0060090">
    <property type="term" value="F:molecular adaptor activity"/>
    <property type="evidence" value="ECO:0007669"/>
    <property type="project" value="TreeGrafter"/>
</dbReference>
<dbReference type="GO" id="GO:0007091">
    <property type="term" value="P:metaphase/anaphase transition of mitotic cell cycle"/>
    <property type="evidence" value="ECO:0007669"/>
    <property type="project" value="TreeGrafter"/>
</dbReference>
<reference evidence="10 11" key="1">
    <citation type="journal article" date="2019" name="Nat. Ecol. Evol.">
        <title>Megaphylogeny resolves global patterns of mushroom evolution.</title>
        <authorList>
            <person name="Varga T."/>
            <person name="Krizsan K."/>
            <person name="Foldi C."/>
            <person name="Dima B."/>
            <person name="Sanchez-Garcia M."/>
            <person name="Sanchez-Ramirez S."/>
            <person name="Szollosi G.J."/>
            <person name="Szarkandi J.G."/>
            <person name="Papp V."/>
            <person name="Albert L."/>
            <person name="Andreopoulos W."/>
            <person name="Angelini C."/>
            <person name="Antonin V."/>
            <person name="Barry K.W."/>
            <person name="Bougher N.L."/>
            <person name="Buchanan P."/>
            <person name="Buyck B."/>
            <person name="Bense V."/>
            <person name="Catcheside P."/>
            <person name="Chovatia M."/>
            <person name="Cooper J."/>
            <person name="Damon W."/>
            <person name="Desjardin D."/>
            <person name="Finy P."/>
            <person name="Geml J."/>
            <person name="Haridas S."/>
            <person name="Hughes K."/>
            <person name="Justo A."/>
            <person name="Karasinski D."/>
            <person name="Kautmanova I."/>
            <person name="Kiss B."/>
            <person name="Kocsube S."/>
            <person name="Kotiranta H."/>
            <person name="LaButti K.M."/>
            <person name="Lechner B.E."/>
            <person name="Liimatainen K."/>
            <person name="Lipzen A."/>
            <person name="Lukacs Z."/>
            <person name="Mihaltcheva S."/>
            <person name="Morgado L.N."/>
            <person name="Niskanen T."/>
            <person name="Noordeloos M.E."/>
            <person name="Ohm R.A."/>
            <person name="Ortiz-Santana B."/>
            <person name="Ovrebo C."/>
            <person name="Racz N."/>
            <person name="Riley R."/>
            <person name="Savchenko A."/>
            <person name="Shiryaev A."/>
            <person name="Soop K."/>
            <person name="Spirin V."/>
            <person name="Szebenyi C."/>
            <person name="Tomsovsky M."/>
            <person name="Tulloss R.E."/>
            <person name="Uehling J."/>
            <person name="Grigoriev I.V."/>
            <person name="Vagvolgyi C."/>
            <person name="Papp T."/>
            <person name="Martin F.M."/>
            <person name="Miettinen O."/>
            <person name="Hibbett D.S."/>
            <person name="Nagy L.G."/>
        </authorList>
    </citation>
    <scope>NUCLEOTIDE SEQUENCE [LARGE SCALE GENOMIC DNA]</scope>
    <source>
        <strain evidence="10 11">CBS 962.96</strain>
    </source>
</reference>